<sequence>MSVALEPGWPQSIGEAFAHIGTVKAPSVDDLKIMVLVEAASETLYRATAEGTDRADVIELLHHNGREEMKHAQRASQAVALLGGGEFPPPLADENPYLAAGKFPFAPVTPEGLRKLAQGEFGGEALYEGWAASLDNAEAATLLRLNGKEETDHGNRLLQAAALLEG</sequence>
<gene>
    <name evidence="1" type="ORF">POM99_03775</name>
</gene>
<keyword evidence="2" id="KW-1185">Reference proteome</keyword>
<reference evidence="1 2" key="1">
    <citation type="submission" date="2023-03" db="EMBL/GenBank/DDBJ databases">
        <title>Novosphingobium cyanobacteriorum sp. nov., isolated from a eutrophic reservoir during the Microcystis bloom period.</title>
        <authorList>
            <person name="Kang M."/>
            <person name="Le V."/>
            <person name="Ko S.-R."/>
            <person name="Lee S.-A."/>
            <person name="Ahn C.-Y."/>
        </authorList>
    </citation>
    <scope>NUCLEOTIDE SEQUENCE [LARGE SCALE GENOMIC DNA]</scope>
    <source>
        <strain evidence="1 2">HBC54</strain>
    </source>
</reference>
<organism evidence="1 2">
    <name type="scientific">Novosphingobium cyanobacteriorum</name>
    <dbReference type="NCBI Taxonomy" id="3024215"/>
    <lineage>
        <taxon>Bacteria</taxon>
        <taxon>Pseudomonadati</taxon>
        <taxon>Pseudomonadota</taxon>
        <taxon>Alphaproteobacteria</taxon>
        <taxon>Sphingomonadales</taxon>
        <taxon>Sphingomonadaceae</taxon>
        <taxon>Novosphingobium</taxon>
    </lineage>
</organism>
<name>A0ABT6CEF2_9SPHN</name>
<protein>
    <recommendedName>
        <fullName evidence="3">Rubrerythrin</fullName>
    </recommendedName>
</protein>
<dbReference type="InterPro" id="IPR009078">
    <property type="entry name" value="Ferritin-like_SF"/>
</dbReference>
<evidence type="ECO:0000313" key="1">
    <source>
        <dbReference type="EMBL" id="MDF8332309.1"/>
    </source>
</evidence>
<dbReference type="CDD" id="cd00657">
    <property type="entry name" value="Ferritin_like"/>
    <property type="match status" value="1"/>
</dbReference>
<dbReference type="SUPFAM" id="SSF47240">
    <property type="entry name" value="Ferritin-like"/>
    <property type="match status" value="1"/>
</dbReference>
<accession>A0ABT6CEF2</accession>
<dbReference type="RefSeq" id="WP_277275472.1">
    <property type="nucleotide sequence ID" value="NZ_JAROCY010000003.1"/>
</dbReference>
<dbReference type="Proteomes" id="UP001222770">
    <property type="component" value="Unassembled WGS sequence"/>
</dbReference>
<evidence type="ECO:0008006" key="3">
    <source>
        <dbReference type="Google" id="ProtNLM"/>
    </source>
</evidence>
<proteinExistence type="predicted"/>
<comment type="caution">
    <text evidence="1">The sequence shown here is derived from an EMBL/GenBank/DDBJ whole genome shotgun (WGS) entry which is preliminary data.</text>
</comment>
<evidence type="ECO:0000313" key="2">
    <source>
        <dbReference type="Proteomes" id="UP001222770"/>
    </source>
</evidence>
<dbReference type="EMBL" id="JAROCY010000003">
    <property type="protein sequence ID" value="MDF8332309.1"/>
    <property type="molecule type" value="Genomic_DNA"/>
</dbReference>